<organism evidence="1 2">
    <name type="scientific">Oryzias javanicus</name>
    <name type="common">Javanese ricefish</name>
    <name type="synonym">Aplocheilus javanicus</name>
    <dbReference type="NCBI Taxonomy" id="123683"/>
    <lineage>
        <taxon>Eukaryota</taxon>
        <taxon>Metazoa</taxon>
        <taxon>Chordata</taxon>
        <taxon>Craniata</taxon>
        <taxon>Vertebrata</taxon>
        <taxon>Euteleostomi</taxon>
        <taxon>Actinopterygii</taxon>
        <taxon>Neopterygii</taxon>
        <taxon>Teleostei</taxon>
        <taxon>Neoteleostei</taxon>
        <taxon>Acanthomorphata</taxon>
        <taxon>Ovalentaria</taxon>
        <taxon>Atherinomorphae</taxon>
        <taxon>Beloniformes</taxon>
        <taxon>Adrianichthyidae</taxon>
        <taxon>Oryziinae</taxon>
        <taxon>Oryzias</taxon>
    </lineage>
</organism>
<reference evidence="1 2" key="1">
    <citation type="submission" date="2018-11" db="EMBL/GenBank/DDBJ databases">
        <authorList>
            <person name="Lopez-Roques C."/>
            <person name="Donnadieu C."/>
            <person name="Bouchez O."/>
            <person name="Klopp C."/>
            <person name="Cabau C."/>
            <person name="Zahm M."/>
        </authorList>
    </citation>
    <scope>NUCLEOTIDE SEQUENCE [LARGE SCALE GENOMIC DNA]</scope>
    <source>
        <strain evidence="1">RS831</strain>
        <tissue evidence="1">Whole body</tissue>
    </source>
</reference>
<dbReference type="AlphaFoldDB" id="A0A437CGT8"/>
<proteinExistence type="predicted"/>
<dbReference type="EMBL" id="CM012453">
    <property type="protein sequence ID" value="RVE61633.1"/>
    <property type="molecule type" value="Genomic_DNA"/>
</dbReference>
<gene>
    <name evidence="1" type="ORF">OJAV_G00172360</name>
</gene>
<dbReference type="Proteomes" id="UP000283210">
    <property type="component" value="Chromosome 17"/>
</dbReference>
<dbReference type="OrthoDB" id="10250600at2759"/>
<dbReference type="PANTHER" id="PTHR13554">
    <property type="entry name" value="26S PROTEASOME NON-ATPASE REGULATORY SUBUNIT 5-RELATED"/>
    <property type="match status" value="1"/>
</dbReference>
<keyword evidence="2" id="KW-1185">Reference proteome</keyword>
<dbReference type="InterPro" id="IPR011989">
    <property type="entry name" value="ARM-like"/>
</dbReference>
<dbReference type="GO" id="GO:0043248">
    <property type="term" value="P:proteasome assembly"/>
    <property type="evidence" value="ECO:0007669"/>
    <property type="project" value="InterPro"/>
</dbReference>
<evidence type="ECO:0000313" key="1">
    <source>
        <dbReference type="EMBL" id="RVE61633.1"/>
    </source>
</evidence>
<dbReference type="GO" id="GO:0005829">
    <property type="term" value="C:cytosol"/>
    <property type="evidence" value="ECO:0007669"/>
    <property type="project" value="TreeGrafter"/>
</dbReference>
<accession>A0A437CGT8</accession>
<evidence type="ECO:0008006" key="3">
    <source>
        <dbReference type="Google" id="ProtNLM"/>
    </source>
</evidence>
<name>A0A437CGT8_ORYJA</name>
<sequence>MVAGLSGSRGGPDSHLQRLVQIRKLYLRRKEQADLGNQLGVKACRSVPLRVSNLLICIEAPNIRIEAPSHSDACKAGCSKIRQVSIPIYRYIGYRNRCKRSRHKHDCMSINYPLSSISFCELTGDNVLIRATAIEMRGGDRPLLLSLPSRFGEILWKPGHYGQQVCESYPVFQSKVFEMALDTDPAMIGVALDTLGLLGSTVEGKQVLQKTGEKFKAVLARMSQLASSGATELRVRSLDAISQLLTLMPEQQTEDLLALTESWFHLLSKQPMEMICSISTQPFPELHCAALQIFAAVATQPWGQRLMINTLGFMEFILDRSTGQTKEAKDSKFELVGSLAGSSTAAETLGSQHYLRLKTYLREGPSYISAVASVSTEGAD</sequence>
<reference evidence="1 2" key="2">
    <citation type="submission" date="2019-01" db="EMBL/GenBank/DDBJ databases">
        <title>A chromosome length genome reference of the Java medaka (oryzias javanicus).</title>
        <authorList>
            <person name="Herpin A."/>
            <person name="Takehana Y."/>
            <person name="Naruse K."/>
            <person name="Ansai S."/>
            <person name="Kawaguchi M."/>
        </authorList>
    </citation>
    <scope>NUCLEOTIDE SEQUENCE [LARGE SCALE GENOMIC DNA]</scope>
    <source>
        <strain evidence="1">RS831</strain>
        <tissue evidence="1">Whole body</tissue>
    </source>
</reference>
<dbReference type="Gene3D" id="1.25.10.10">
    <property type="entry name" value="Leucine-rich Repeat Variant"/>
    <property type="match status" value="1"/>
</dbReference>
<evidence type="ECO:0000313" key="2">
    <source>
        <dbReference type="Proteomes" id="UP000283210"/>
    </source>
</evidence>
<protein>
    <recommendedName>
        <fullName evidence="3">26S proteasome non-ATPase regulatory subunit 5</fullName>
    </recommendedName>
</protein>
<dbReference type="PANTHER" id="PTHR13554:SF10">
    <property type="entry name" value="26S PROTEASOME NON-ATPASE REGULATORY SUBUNIT 5"/>
    <property type="match status" value="1"/>
</dbReference>
<dbReference type="InterPro" id="IPR019538">
    <property type="entry name" value="PSMD5"/>
</dbReference>
<dbReference type="Pfam" id="PF10508">
    <property type="entry name" value="Proteasom_PSMB"/>
    <property type="match status" value="1"/>
</dbReference>